<dbReference type="Proteomes" id="UP000536604">
    <property type="component" value="Unassembled WGS sequence"/>
</dbReference>
<sequence>MIRHVLLLQWTTEATTAQREAALDGFERLPSQVPHIQNLVLEEDEGLAEGNADLLVTMDFADAEAWRAYQEHPAHRALIESALRPILARRSALQHRLP</sequence>
<dbReference type="RefSeq" id="WP_184289593.1">
    <property type="nucleotide sequence ID" value="NZ_JACHJO010000004.1"/>
</dbReference>
<gene>
    <name evidence="2" type="ORF">FHS13_001485</name>
</gene>
<evidence type="ECO:0000313" key="2">
    <source>
        <dbReference type="EMBL" id="MBB6119536.1"/>
    </source>
</evidence>
<feature type="domain" description="Stress-response A/B barrel" evidence="1">
    <location>
        <begin position="2"/>
        <end position="95"/>
    </location>
</feature>
<evidence type="ECO:0000313" key="3">
    <source>
        <dbReference type="Proteomes" id="UP000536604"/>
    </source>
</evidence>
<keyword evidence="3" id="KW-1185">Reference proteome</keyword>
<dbReference type="AlphaFoldDB" id="A0A841IQJ0"/>
<dbReference type="SUPFAM" id="SSF54909">
    <property type="entry name" value="Dimeric alpha+beta barrel"/>
    <property type="match status" value="1"/>
</dbReference>
<dbReference type="InterPro" id="IPR013097">
    <property type="entry name" value="Dabb"/>
</dbReference>
<proteinExistence type="predicted"/>
<evidence type="ECO:0000259" key="1">
    <source>
        <dbReference type="PROSITE" id="PS51502"/>
    </source>
</evidence>
<name>A0A841IQJ0_9ACTN</name>
<organism evidence="2 3">
    <name type="scientific">Nocardiopsis algeriensis</name>
    <dbReference type="NCBI Taxonomy" id="1478215"/>
    <lineage>
        <taxon>Bacteria</taxon>
        <taxon>Bacillati</taxon>
        <taxon>Actinomycetota</taxon>
        <taxon>Actinomycetes</taxon>
        <taxon>Streptosporangiales</taxon>
        <taxon>Nocardiopsidaceae</taxon>
        <taxon>Nocardiopsis</taxon>
    </lineage>
</organism>
<dbReference type="EMBL" id="JACHJO010000004">
    <property type="protein sequence ID" value="MBB6119536.1"/>
    <property type="molecule type" value="Genomic_DNA"/>
</dbReference>
<dbReference type="Pfam" id="PF07876">
    <property type="entry name" value="Dabb"/>
    <property type="match status" value="1"/>
</dbReference>
<dbReference type="InterPro" id="IPR011008">
    <property type="entry name" value="Dimeric_a/b-barrel"/>
</dbReference>
<protein>
    <recommendedName>
        <fullName evidence="1">Stress-response A/B barrel domain-containing protein</fullName>
    </recommendedName>
</protein>
<reference evidence="2 3" key="1">
    <citation type="submission" date="2020-08" db="EMBL/GenBank/DDBJ databases">
        <title>Genomic Encyclopedia of Type Strains, Phase III (KMG-III): the genomes of soil and plant-associated and newly described type strains.</title>
        <authorList>
            <person name="Whitman W."/>
        </authorList>
    </citation>
    <scope>NUCLEOTIDE SEQUENCE [LARGE SCALE GENOMIC DNA]</scope>
    <source>
        <strain evidence="2 3">CECT 8712</strain>
    </source>
</reference>
<comment type="caution">
    <text evidence="2">The sequence shown here is derived from an EMBL/GenBank/DDBJ whole genome shotgun (WGS) entry which is preliminary data.</text>
</comment>
<dbReference type="PROSITE" id="PS51502">
    <property type="entry name" value="S_R_A_B_BARREL"/>
    <property type="match status" value="1"/>
</dbReference>
<accession>A0A841IQJ0</accession>
<dbReference type="Gene3D" id="3.30.70.100">
    <property type="match status" value="1"/>
</dbReference>
<dbReference type="SMART" id="SM00886">
    <property type="entry name" value="Dabb"/>
    <property type="match status" value="1"/>
</dbReference>